<organism evidence="3 4">
    <name type="scientific">Eimeria maxima</name>
    <name type="common">Coccidian parasite</name>
    <dbReference type="NCBI Taxonomy" id="5804"/>
    <lineage>
        <taxon>Eukaryota</taxon>
        <taxon>Sar</taxon>
        <taxon>Alveolata</taxon>
        <taxon>Apicomplexa</taxon>
        <taxon>Conoidasida</taxon>
        <taxon>Coccidia</taxon>
        <taxon>Eucoccidiorida</taxon>
        <taxon>Eimeriorina</taxon>
        <taxon>Eimeriidae</taxon>
        <taxon>Eimeria</taxon>
    </lineage>
</organism>
<dbReference type="SMART" id="SM00271">
    <property type="entry name" value="DnaJ"/>
    <property type="match status" value="1"/>
</dbReference>
<dbReference type="InterPro" id="IPR036869">
    <property type="entry name" value="J_dom_sf"/>
</dbReference>
<accession>U6M1I7</accession>
<dbReference type="OMA" id="PEQARIC"/>
<sequence length="323" mass="32716">MDGNKDEATRCVELAKQAMLAGDFAKAQRLLDKAQRMFPLPEIKPLAAACAHKLNPAAAAAAAAADDNGAAAAAAPGASRSMGEAETSGAASKRSNRSSSNHSSSSSNSSSSSSNSHAGKGHRQQRAASNNSSNRGAAAAAAAAAAPSAAAAAGGSTGVTSRRTRASTAASSPSAAAAAAAAAAAGPAHTPEQARICEVVLRESCYYKVLGVANDATEEVIKKAYRRLALMLHPDKNKAPKAEDAFKKVNKVSATLLDPHKRRAYDVGGPQAAAAAAGQQNSDGTRGQSFATEFMSAETLVVLIMAERIVNNTKRTTCTPSSK</sequence>
<evidence type="ECO:0000313" key="3">
    <source>
        <dbReference type="EMBL" id="CDJ56958.1"/>
    </source>
</evidence>
<gene>
    <name evidence="3" type="ORF">EMWEY_00005370</name>
</gene>
<dbReference type="GO" id="GO:0071218">
    <property type="term" value="P:cellular response to misfolded protein"/>
    <property type="evidence" value="ECO:0007669"/>
    <property type="project" value="TreeGrafter"/>
</dbReference>
<dbReference type="SUPFAM" id="SSF46565">
    <property type="entry name" value="Chaperone J-domain"/>
    <property type="match status" value="1"/>
</dbReference>
<reference evidence="3" key="1">
    <citation type="submission" date="2013-10" db="EMBL/GenBank/DDBJ databases">
        <title>Genomic analysis of the causative agents of coccidiosis in chickens.</title>
        <authorList>
            <person name="Reid A.J."/>
            <person name="Blake D."/>
            <person name="Billington K."/>
            <person name="Browne H."/>
            <person name="Dunn M."/>
            <person name="Hung S."/>
            <person name="Kawahara F."/>
            <person name="Miranda-Saavedra D."/>
            <person name="Mourier T."/>
            <person name="Nagra H."/>
            <person name="Otto T.D."/>
            <person name="Rawlings N."/>
            <person name="Sanchez A."/>
            <person name="Sanders M."/>
            <person name="Subramaniam C."/>
            <person name="Tay Y."/>
            <person name="Dear P."/>
            <person name="Doerig C."/>
            <person name="Gruber A."/>
            <person name="Parkinson J."/>
            <person name="Shirley M."/>
            <person name="Wan K.L."/>
            <person name="Berriman M."/>
            <person name="Tomley F."/>
            <person name="Pain A."/>
        </authorList>
    </citation>
    <scope>NUCLEOTIDE SEQUENCE [LARGE SCALE GENOMIC DNA]</scope>
    <source>
        <strain evidence="3">Weybridge</strain>
    </source>
</reference>
<dbReference type="AlphaFoldDB" id="U6M1I7"/>
<feature type="domain" description="J" evidence="2">
    <location>
        <begin position="205"/>
        <end position="269"/>
    </location>
</feature>
<reference evidence="3" key="2">
    <citation type="submission" date="2013-10" db="EMBL/GenBank/DDBJ databases">
        <authorList>
            <person name="Aslett M."/>
        </authorList>
    </citation>
    <scope>NUCLEOTIDE SEQUENCE [LARGE SCALE GENOMIC DNA]</scope>
    <source>
        <strain evidence="3">Weybridge</strain>
    </source>
</reference>
<feature type="region of interest" description="Disordered" evidence="1">
    <location>
        <begin position="58"/>
        <end position="135"/>
    </location>
</feature>
<feature type="compositionally biased region" description="Low complexity" evidence="1">
    <location>
        <begin position="268"/>
        <end position="280"/>
    </location>
</feature>
<feature type="compositionally biased region" description="Low complexity" evidence="1">
    <location>
        <begin position="88"/>
        <end position="118"/>
    </location>
</feature>
<dbReference type="PROSITE" id="PS50076">
    <property type="entry name" value="DNAJ_2"/>
    <property type="match status" value="1"/>
</dbReference>
<feature type="region of interest" description="Disordered" evidence="1">
    <location>
        <begin position="268"/>
        <end position="287"/>
    </location>
</feature>
<dbReference type="Pfam" id="PF00226">
    <property type="entry name" value="DnaJ"/>
    <property type="match status" value="1"/>
</dbReference>
<evidence type="ECO:0000313" key="4">
    <source>
        <dbReference type="Proteomes" id="UP000030763"/>
    </source>
</evidence>
<dbReference type="PANTHER" id="PTHR43908:SF3">
    <property type="entry name" value="AT29763P-RELATED"/>
    <property type="match status" value="1"/>
</dbReference>
<dbReference type="EMBL" id="HG719181">
    <property type="protein sequence ID" value="CDJ56958.1"/>
    <property type="molecule type" value="Genomic_DNA"/>
</dbReference>
<dbReference type="InterPro" id="IPR051100">
    <property type="entry name" value="DnaJ_subfamily_B/C"/>
</dbReference>
<keyword evidence="4" id="KW-1185">Reference proteome</keyword>
<feature type="compositionally biased region" description="Low complexity" evidence="1">
    <location>
        <begin position="58"/>
        <end position="78"/>
    </location>
</feature>
<dbReference type="GO" id="GO:0005789">
    <property type="term" value="C:endoplasmic reticulum membrane"/>
    <property type="evidence" value="ECO:0007669"/>
    <property type="project" value="TreeGrafter"/>
</dbReference>
<proteinExistence type="predicted"/>
<dbReference type="CDD" id="cd06257">
    <property type="entry name" value="DnaJ"/>
    <property type="match status" value="1"/>
</dbReference>
<dbReference type="InterPro" id="IPR001623">
    <property type="entry name" value="DnaJ_domain"/>
</dbReference>
<evidence type="ECO:0000256" key="1">
    <source>
        <dbReference type="SAM" id="MobiDB-lite"/>
    </source>
</evidence>
<dbReference type="Proteomes" id="UP000030763">
    <property type="component" value="Unassembled WGS sequence"/>
</dbReference>
<dbReference type="Gene3D" id="1.10.287.110">
    <property type="entry name" value="DnaJ domain"/>
    <property type="match status" value="1"/>
</dbReference>
<dbReference type="PRINTS" id="PR00625">
    <property type="entry name" value="JDOMAIN"/>
</dbReference>
<name>U6M1I7_EIMMA</name>
<protein>
    <submittedName>
        <fullName evidence="3">DnaJ domain-containing protein, putative</fullName>
    </submittedName>
</protein>
<dbReference type="RefSeq" id="XP_013333608.1">
    <property type="nucleotide sequence ID" value="XM_013478154.1"/>
</dbReference>
<dbReference type="VEuPathDB" id="ToxoDB:EMWEY_00005370"/>
<evidence type="ECO:0000259" key="2">
    <source>
        <dbReference type="PROSITE" id="PS50076"/>
    </source>
</evidence>
<dbReference type="PANTHER" id="PTHR43908">
    <property type="entry name" value="AT29763P-RELATED"/>
    <property type="match status" value="1"/>
</dbReference>
<dbReference type="GeneID" id="25334523"/>
<dbReference type="OrthoDB" id="10250354at2759"/>
<dbReference type="GO" id="GO:0030544">
    <property type="term" value="F:Hsp70 protein binding"/>
    <property type="evidence" value="ECO:0007669"/>
    <property type="project" value="TreeGrafter"/>
</dbReference>
<feature type="region of interest" description="Disordered" evidence="1">
    <location>
        <begin position="151"/>
        <end position="172"/>
    </location>
</feature>